<protein>
    <submittedName>
        <fullName evidence="1">Uncharacterized protein</fullName>
    </submittedName>
</protein>
<organism evidence="1 2">
    <name type="scientific">Aegilops tauschii subsp. strangulata</name>
    <name type="common">Goatgrass</name>
    <dbReference type="NCBI Taxonomy" id="200361"/>
    <lineage>
        <taxon>Eukaryota</taxon>
        <taxon>Viridiplantae</taxon>
        <taxon>Streptophyta</taxon>
        <taxon>Embryophyta</taxon>
        <taxon>Tracheophyta</taxon>
        <taxon>Spermatophyta</taxon>
        <taxon>Magnoliopsida</taxon>
        <taxon>Liliopsida</taxon>
        <taxon>Poales</taxon>
        <taxon>Poaceae</taxon>
        <taxon>BOP clade</taxon>
        <taxon>Pooideae</taxon>
        <taxon>Triticodae</taxon>
        <taxon>Triticeae</taxon>
        <taxon>Triticinae</taxon>
        <taxon>Aegilops</taxon>
    </lineage>
</organism>
<reference evidence="2" key="1">
    <citation type="journal article" date="2014" name="Science">
        <title>Ancient hybridizations among the ancestral genomes of bread wheat.</title>
        <authorList>
            <consortium name="International Wheat Genome Sequencing Consortium,"/>
            <person name="Marcussen T."/>
            <person name="Sandve S.R."/>
            <person name="Heier L."/>
            <person name="Spannagl M."/>
            <person name="Pfeifer M."/>
            <person name="Jakobsen K.S."/>
            <person name="Wulff B.B."/>
            <person name="Steuernagel B."/>
            <person name="Mayer K.F."/>
            <person name="Olsen O.A."/>
        </authorList>
    </citation>
    <scope>NUCLEOTIDE SEQUENCE [LARGE SCALE GENOMIC DNA]</scope>
    <source>
        <strain evidence="2">cv. AL8/78</strain>
    </source>
</reference>
<accession>A0A452YKL3</accession>
<reference evidence="2" key="2">
    <citation type="journal article" date="2017" name="Nat. Plants">
        <title>The Aegilops tauschii genome reveals multiple impacts of transposons.</title>
        <authorList>
            <person name="Zhao G."/>
            <person name="Zou C."/>
            <person name="Li K."/>
            <person name="Wang K."/>
            <person name="Li T."/>
            <person name="Gao L."/>
            <person name="Zhang X."/>
            <person name="Wang H."/>
            <person name="Yang Z."/>
            <person name="Liu X."/>
            <person name="Jiang W."/>
            <person name="Mao L."/>
            <person name="Kong X."/>
            <person name="Jiao Y."/>
            <person name="Jia J."/>
        </authorList>
    </citation>
    <scope>NUCLEOTIDE SEQUENCE [LARGE SCALE GENOMIC DNA]</scope>
    <source>
        <strain evidence="2">cv. AL8/78</strain>
    </source>
</reference>
<reference evidence="1" key="5">
    <citation type="journal article" date="2021" name="G3 (Bethesda)">
        <title>Aegilops tauschii genome assembly Aet v5.0 features greater sequence contiguity and improved annotation.</title>
        <authorList>
            <person name="Wang L."/>
            <person name="Zhu T."/>
            <person name="Rodriguez J.C."/>
            <person name="Deal K.R."/>
            <person name="Dubcovsky J."/>
            <person name="McGuire P.E."/>
            <person name="Lux T."/>
            <person name="Spannagl M."/>
            <person name="Mayer K.F.X."/>
            <person name="Baldrich P."/>
            <person name="Meyers B.C."/>
            <person name="Huo N."/>
            <person name="Gu Y.Q."/>
            <person name="Zhou H."/>
            <person name="Devos K.M."/>
            <person name="Bennetzen J.L."/>
            <person name="Unver T."/>
            <person name="Budak H."/>
            <person name="Gulick P.J."/>
            <person name="Galiba G."/>
            <person name="Kalapos B."/>
            <person name="Nelson D.R."/>
            <person name="Li P."/>
            <person name="You F.M."/>
            <person name="Luo M.C."/>
            <person name="Dvorak J."/>
        </authorList>
    </citation>
    <scope>NUCLEOTIDE SEQUENCE [LARGE SCALE GENOMIC DNA]</scope>
    <source>
        <strain evidence="1">cv. AL8/78</strain>
    </source>
</reference>
<keyword evidence="2" id="KW-1185">Reference proteome</keyword>
<evidence type="ECO:0000313" key="2">
    <source>
        <dbReference type="Proteomes" id="UP000015105"/>
    </source>
</evidence>
<reference evidence="1" key="3">
    <citation type="journal article" date="2017" name="Nature">
        <title>Genome sequence of the progenitor of the wheat D genome Aegilops tauschii.</title>
        <authorList>
            <person name="Luo M.C."/>
            <person name="Gu Y.Q."/>
            <person name="Puiu D."/>
            <person name="Wang H."/>
            <person name="Twardziok S.O."/>
            <person name="Deal K.R."/>
            <person name="Huo N."/>
            <person name="Zhu T."/>
            <person name="Wang L."/>
            <person name="Wang Y."/>
            <person name="McGuire P.E."/>
            <person name="Liu S."/>
            <person name="Long H."/>
            <person name="Ramasamy R.K."/>
            <person name="Rodriguez J.C."/>
            <person name="Van S.L."/>
            <person name="Yuan L."/>
            <person name="Wang Z."/>
            <person name="Xia Z."/>
            <person name="Xiao L."/>
            <person name="Anderson O.D."/>
            <person name="Ouyang S."/>
            <person name="Liang Y."/>
            <person name="Zimin A.V."/>
            <person name="Pertea G."/>
            <person name="Qi P."/>
            <person name="Bennetzen J.L."/>
            <person name="Dai X."/>
            <person name="Dawson M.W."/>
            <person name="Muller H.G."/>
            <person name="Kugler K."/>
            <person name="Rivarola-Duarte L."/>
            <person name="Spannagl M."/>
            <person name="Mayer K.F.X."/>
            <person name="Lu F.H."/>
            <person name="Bevan M.W."/>
            <person name="Leroy P."/>
            <person name="Li P."/>
            <person name="You F.M."/>
            <person name="Sun Q."/>
            <person name="Liu Z."/>
            <person name="Lyons E."/>
            <person name="Wicker T."/>
            <person name="Salzberg S.L."/>
            <person name="Devos K.M."/>
            <person name="Dvorak J."/>
        </authorList>
    </citation>
    <scope>NUCLEOTIDE SEQUENCE [LARGE SCALE GENOMIC DNA]</scope>
    <source>
        <strain evidence="1">cv. AL8/78</strain>
    </source>
</reference>
<reference evidence="1" key="4">
    <citation type="submission" date="2019-03" db="UniProtKB">
        <authorList>
            <consortium name="EnsemblPlants"/>
        </authorList>
    </citation>
    <scope>IDENTIFICATION</scope>
</reference>
<dbReference type="EnsemblPlants" id="AET1Gv20442700.3">
    <property type="protein sequence ID" value="AET1Gv20442700.3"/>
    <property type="gene ID" value="AET1Gv20442700"/>
</dbReference>
<sequence length="101" mass="11799">MSFSVQSYMLPCNFCTNFFDDILYDAATRFNLCMISHLLNKSSMKEGKGNSNNHLVLQACTPFQESSIKNLVVFPRLSKEKHGMEFVYNQHIQHFFVEYDM</sequence>
<dbReference type="Proteomes" id="UP000015105">
    <property type="component" value="Chromosome 1D"/>
</dbReference>
<evidence type="ECO:0000313" key="1">
    <source>
        <dbReference type="EnsemblPlants" id="AET1Gv20442700.3"/>
    </source>
</evidence>
<dbReference type="Gramene" id="AET1Gv20442700.3">
    <property type="protein sequence ID" value="AET1Gv20442700.3"/>
    <property type="gene ID" value="AET1Gv20442700"/>
</dbReference>
<dbReference type="AlphaFoldDB" id="A0A452YKL3"/>
<name>A0A452YKL3_AEGTS</name>
<proteinExistence type="predicted"/>